<sequence>MRVKPLNDLYINRKKAESGELPEYFLDYLSKSVKTRLSMILRDFVDYQCSHNPPLSFKDLIRNYEYISSKKLNINYFNEFEIYLDNLSEDYFFNFLEYFLMFEMEYLSRITPCYQSNVSKDISQLIKDINKIFLIEKIGFEIIKSNGLDVPYIVFPVNSEYLHKETIKKPRELMWNSNFEEELSNFDKALDNYRTGNYDQTCIYAGKAYEGTIKKVCKLKNIDYNENKDKIPVLILKLKEDGLIHQKLENEFNDIYSALDKGPNNVRNIVAHPSSEKIPEKMEKTYAEFCLRSAGNHIVFLIEAYESNK</sequence>
<protein>
    <submittedName>
        <fullName evidence="1">HEPN domain-containing protein</fullName>
    </submittedName>
</protein>
<evidence type="ECO:0000313" key="2">
    <source>
        <dbReference type="Proteomes" id="UP000571751"/>
    </source>
</evidence>
<organism evidence="1 2">
    <name type="scientific">Methanococcus maripaludis</name>
    <name type="common">Methanococcus deltae</name>
    <dbReference type="NCBI Taxonomy" id="39152"/>
    <lineage>
        <taxon>Archaea</taxon>
        <taxon>Methanobacteriati</taxon>
        <taxon>Methanobacteriota</taxon>
        <taxon>Methanomada group</taxon>
        <taxon>Methanococci</taxon>
        <taxon>Methanococcales</taxon>
        <taxon>Methanococcaceae</taxon>
        <taxon>Methanococcus</taxon>
    </lineage>
</organism>
<proteinExistence type="predicted"/>
<comment type="caution">
    <text evidence="1">The sequence shown here is derived from an EMBL/GenBank/DDBJ whole genome shotgun (WGS) entry which is preliminary data.</text>
</comment>
<name>A0A7J9PTT3_METMI</name>
<dbReference type="EMBL" id="JACDUP010000002">
    <property type="protein sequence ID" value="MBA2868951.1"/>
    <property type="molecule type" value="Genomic_DNA"/>
</dbReference>
<gene>
    <name evidence="1" type="ORF">HNP95_001130</name>
</gene>
<dbReference type="AlphaFoldDB" id="A0A7J9PTT3"/>
<dbReference type="RefSeq" id="WP_181508065.1">
    <property type="nucleotide sequence ID" value="NZ_JACDUP010000002.1"/>
</dbReference>
<accession>A0A7J9PTT3</accession>
<dbReference type="Proteomes" id="UP000571751">
    <property type="component" value="Unassembled WGS sequence"/>
</dbReference>
<evidence type="ECO:0000313" key="1">
    <source>
        <dbReference type="EMBL" id="MBA2868951.1"/>
    </source>
</evidence>
<reference evidence="1 2" key="1">
    <citation type="submission" date="2020-07" db="EMBL/GenBank/DDBJ databases">
        <title>Genomic Encyclopedia of Type Strains, Phase IV (KMG-V): Genome sequencing to study the core and pangenomes of soil and plant-associated prokaryotes.</title>
        <authorList>
            <person name="Whitman W."/>
        </authorList>
    </citation>
    <scope>NUCLEOTIDE SEQUENCE [LARGE SCALE GENOMIC DNA]</scope>
    <source>
        <strain evidence="1 2">C14</strain>
    </source>
</reference>